<protein>
    <submittedName>
        <fullName evidence="1">Uncharacterized protein</fullName>
    </submittedName>
</protein>
<dbReference type="Proteomes" id="UP000016584">
    <property type="component" value="Unassembled WGS sequence"/>
</dbReference>
<dbReference type="STRING" id="1346330.M472_00320"/>
<keyword evidence="2" id="KW-1185">Reference proteome</keyword>
<dbReference type="PATRIC" id="fig|1346330.5.peg.3925"/>
<evidence type="ECO:0000313" key="1">
    <source>
        <dbReference type="EMBL" id="ERJ57199.1"/>
    </source>
</evidence>
<proteinExistence type="predicted"/>
<accession>U2IWY4</accession>
<reference evidence="1 2" key="1">
    <citation type="journal article" date="2013" name="Genome Announc.">
        <title>The Draft Genome Sequence of Sphingomonas paucimobilis Strain HER1398 (Proteobacteria), Host to the Giant PAU Phage, Indicates That It Is a Member of the Genus Sphingobacterium (Bacteroidetes).</title>
        <authorList>
            <person name="White R.A.III."/>
            <person name="Suttle C.A."/>
        </authorList>
    </citation>
    <scope>NUCLEOTIDE SEQUENCE [LARGE SCALE GENOMIC DNA]</scope>
    <source>
        <strain evidence="1 2">HER1398</strain>
    </source>
</reference>
<dbReference type="EMBL" id="ATDL01000022">
    <property type="protein sequence ID" value="ERJ57199.1"/>
    <property type="molecule type" value="Genomic_DNA"/>
</dbReference>
<evidence type="ECO:0000313" key="2">
    <source>
        <dbReference type="Proteomes" id="UP000016584"/>
    </source>
</evidence>
<gene>
    <name evidence="1" type="ORF">M472_00320</name>
</gene>
<dbReference type="RefSeq" id="WP_021071930.1">
    <property type="nucleotide sequence ID" value="NZ_ATDL01000022.1"/>
</dbReference>
<organism evidence="1 2">
    <name type="scientific">Sphingobacterium paucimobilis HER1398</name>
    <dbReference type="NCBI Taxonomy" id="1346330"/>
    <lineage>
        <taxon>Bacteria</taxon>
        <taxon>Pseudomonadati</taxon>
        <taxon>Bacteroidota</taxon>
        <taxon>Sphingobacteriia</taxon>
        <taxon>Sphingobacteriales</taxon>
        <taxon>Sphingobacteriaceae</taxon>
        <taxon>Sphingobacterium</taxon>
    </lineage>
</organism>
<sequence length="53" mass="6387">MNTDKNKSNKDIDDTTALERQRIYSNSTFFKKKNEEAIEFLKKHPIPKEFLKR</sequence>
<name>U2IWY4_9SPHI</name>
<dbReference type="AlphaFoldDB" id="U2IWY4"/>
<dbReference type="OrthoDB" id="799918at2"/>
<comment type="caution">
    <text evidence="1">The sequence shown here is derived from an EMBL/GenBank/DDBJ whole genome shotgun (WGS) entry which is preliminary data.</text>
</comment>